<protein>
    <recommendedName>
        <fullName evidence="4">Secreted protein</fullName>
    </recommendedName>
</protein>
<organism evidence="2 3">
    <name type="scientific">Ceratodon purpureus</name>
    <name type="common">Fire moss</name>
    <name type="synonym">Dicranum purpureum</name>
    <dbReference type="NCBI Taxonomy" id="3225"/>
    <lineage>
        <taxon>Eukaryota</taxon>
        <taxon>Viridiplantae</taxon>
        <taxon>Streptophyta</taxon>
        <taxon>Embryophyta</taxon>
        <taxon>Bryophyta</taxon>
        <taxon>Bryophytina</taxon>
        <taxon>Bryopsida</taxon>
        <taxon>Dicranidae</taxon>
        <taxon>Pseudoditrichales</taxon>
        <taxon>Ditrichaceae</taxon>
        <taxon>Ceratodon</taxon>
    </lineage>
</organism>
<dbReference type="Proteomes" id="UP000822688">
    <property type="component" value="Chromosome 2"/>
</dbReference>
<name>A0A8T0IVM9_CERPU</name>
<evidence type="ECO:0008006" key="4">
    <source>
        <dbReference type="Google" id="ProtNLM"/>
    </source>
</evidence>
<feature type="chain" id="PRO_5035775622" description="Secreted protein" evidence="1">
    <location>
        <begin position="21"/>
        <end position="66"/>
    </location>
</feature>
<accession>A0A8T0IVM9</accession>
<evidence type="ECO:0000256" key="1">
    <source>
        <dbReference type="SAM" id="SignalP"/>
    </source>
</evidence>
<proteinExistence type="predicted"/>
<reference evidence="2" key="1">
    <citation type="submission" date="2020-06" db="EMBL/GenBank/DDBJ databases">
        <title>WGS assembly of Ceratodon purpureus strain R40.</title>
        <authorList>
            <person name="Carey S.B."/>
            <person name="Jenkins J."/>
            <person name="Shu S."/>
            <person name="Lovell J.T."/>
            <person name="Sreedasyam A."/>
            <person name="Maumus F."/>
            <person name="Tiley G.P."/>
            <person name="Fernandez-Pozo N."/>
            <person name="Barry K."/>
            <person name="Chen C."/>
            <person name="Wang M."/>
            <person name="Lipzen A."/>
            <person name="Daum C."/>
            <person name="Saski C.A."/>
            <person name="Payton A.C."/>
            <person name="Mcbreen J.C."/>
            <person name="Conrad R.E."/>
            <person name="Kollar L.M."/>
            <person name="Olsson S."/>
            <person name="Huttunen S."/>
            <person name="Landis J.B."/>
            <person name="Wickett N.J."/>
            <person name="Johnson M.G."/>
            <person name="Rensing S.A."/>
            <person name="Grimwood J."/>
            <person name="Schmutz J."/>
            <person name="Mcdaniel S.F."/>
        </authorList>
    </citation>
    <scope>NUCLEOTIDE SEQUENCE</scope>
    <source>
        <strain evidence="2">R40</strain>
    </source>
</reference>
<keyword evidence="3" id="KW-1185">Reference proteome</keyword>
<dbReference type="AlphaFoldDB" id="A0A8T0IVM9"/>
<gene>
    <name evidence="2" type="ORF">KC19_2G089900</name>
</gene>
<feature type="signal peptide" evidence="1">
    <location>
        <begin position="1"/>
        <end position="20"/>
    </location>
</feature>
<dbReference type="EMBL" id="CM026422">
    <property type="protein sequence ID" value="KAG0586423.1"/>
    <property type="molecule type" value="Genomic_DNA"/>
</dbReference>
<evidence type="ECO:0000313" key="2">
    <source>
        <dbReference type="EMBL" id="KAG0586423.1"/>
    </source>
</evidence>
<comment type="caution">
    <text evidence="2">The sequence shown here is derived from an EMBL/GenBank/DDBJ whole genome shotgun (WGS) entry which is preliminary data.</text>
</comment>
<sequence>MFSFRDLFLLFLSSLKFPLGIPHSKPVELSSSSCLFCNSFSSAIEASVSALHLCCSTLCDMLNKSE</sequence>
<evidence type="ECO:0000313" key="3">
    <source>
        <dbReference type="Proteomes" id="UP000822688"/>
    </source>
</evidence>
<keyword evidence="1" id="KW-0732">Signal</keyword>